<evidence type="ECO:0000256" key="5">
    <source>
        <dbReference type="ARBA" id="ARBA00024029"/>
    </source>
</evidence>
<protein>
    <submittedName>
        <fullName evidence="6">Mycofactocin system creatinine amidohydrolase family protein MftE</fullName>
        <ecNumber evidence="6">3.5.-.-</ecNumber>
    </submittedName>
</protein>
<evidence type="ECO:0000256" key="1">
    <source>
        <dbReference type="ARBA" id="ARBA00001947"/>
    </source>
</evidence>
<dbReference type="GO" id="GO:0016787">
    <property type="term" value="F:hydrolase activity"/>
    <property type="evidence" value="ECO:0007669"/>
    <property type="project" value="UniProtKB-KW"/>
</dbReference>
<proteinExistence type="inferred from homology"/>
<keyword evidence="4" id="KW-0862">Zinc</keyword>
<keyword evidence="7" id="KW-1185">Reference proteome</keyword>
<dbReference type="PANTHER" id="PTHR35005">
    <property type="entry name" value="3-DEHYDRO-SCYLLO-INOSOSE HYDROLASE"/>
    <property type="match status" value="1"/>
</dbReference>
<dbReference type="Gene3D" id="3.40.50.10310">
    <property type="entry name" value="Creatininase"/>
    <property type="match status" value="1"/>
</dbReference>
<comment type="caution">
    <text evidence="6">The sequence shown here is derived from an EMBL/GenBank/DDBJ whole genome shotgun (WGS) entry which is preliminary data.</text>
</comment>
<dbReference type="RefSeq" id="WP_237468118.1">
    <property type="nucleotide sequence ID" value="NZ_CAKLDI010000002.1"/>
</dbReference>
<dbReference type="EC" id="3.5.-.-" evidence="6"/>
<keyword evidence="2" id="KW-0479">Metal-binding</keyword>
<dbReference type="SUPFAM" id="SSF102215">
    <property type="entry name" value="Creatininase"/>
    <property type="match status" value="1"/>
</dbReference>
<dbReference type="Pfam" id="PF02633">
    <property type="entry name" value="Creatininase"/>
    <property type="match status" value="1"/>
</dbReference>
<comment type="similarity">
    <text evidence="5">Belongs to the creatininase superfamily.</text>
</comment>
<organism evidence="6 7">
    <name type="scientific">Vibrio stylophorae</name>
    <dbReference type="NCBI Taxonomy" id="659351"/>
    <lineage>
        <taxon>Bacteria</taxon>
        <taxon>Pseudomonadati</taxon>
        <taxon>Pseudomonadota</taxon>
        <taxon>Gammaproteobacteria</taxon>
        <taxon>Vibrionales</taxon>
        <taxon>Vibrionaceae</taxon>
        <taxon>Vibrio</taxon>
    </lineage>
</organism>
<evidence type="ECO:0000313" key="6">
    <source>
        <dbReference type="EMBL" id="CAH0535250.1"/>
    </source>
</evidence>
<keyword evidence="3 6" id="KW-0378">Hydrolase</keyword>
<dbReference type="InterPro" id="IPR024087">
    <property type="entry name" value="Creatininase-like_sf"/>
</dbReference>
<dbReference type="PANTHER" id="PTHR35005:SF1">
    <property type="entry name" value="2-AMINO-5-FORMYLAMINO-6-RIBOSYLAMINOPYRIMIDIN-4(3H)-ONE 5'-MONOPHOSPHATE DEFORMYLASE"/>
    <property type="match status" value="1"/>
</dbReference>
<dbReference type="InterPro" id="IPR003785">
    <property type="entry name" value="Creatininase/forma_Hydrolase"/>
</dbReference>
<sequence>MNLANCNESQAKALLKQAKLALLPLGATEPHGDHLPLNTDNLLAERFAKKLDAKLREQGIEVVRLPTLPFSQVWSLAGFAGALDIGPKLLADLLIALASNMAGYGIDTLVVINSHYGNFDAMKAAARTLKKRGITLLNFTWYQSQALIQTLQQSPSAHPSFMHADEIETSMMLSLAPEWVDLDKARAHYPDFPDTFSFEQIPWPEFSDYSVLGDPTLASQRKGDAVIEHSLSATLAALSGYLESRYVNP</sequence>
<name>A0ABM8ZXC3_9VIBR</name>
<reference evidence="6" key="1">
    <citation type="submission" date="2021-11" db="EMBL/GenBank/DDBJ databases">
        <authorList>
            <person name="Rodrigo-Torres L."/>
            <person name="Arahal R. D."/>
            <person name="Lucena T."/>
        </authorList>
    </citation>
    <scope>NUCLEOTIDE SEQUENCE</scope>
    <source>
        <strain evidence="6">CECT 7929</strain>
    </source>
</reference>
<accession>A0ABM8ZXC3</accession>
<evidence type="ECO:0000256" key="4">
    <source>
        <dbReference type="ARBA" id="ARBA00022833"/>
    </source>
</evidence>
<gene>
    <name evidence="6" type="primary">mftE</name>
    <name evidence="6" type="ORF">VST7929_02890</name>
</gene>
<evidence type="ECO:0000256" key="3">
    <source>
        <dbReference type="ARBA" id="ARBA00022801"/>
    </source>
</evidence>
<evidence type="ECO:0000256" key="2">
    <source>
        <dbReference type="ARBA" id="ARBA00022723"/>
    </source>
</evidence>
<evidence type="ECO:0000313" key="7">
    <source>
        <dbReference type="Proteomes" id="UP000838672"/>
    </source>
</evidence>
<dbReference type="EMBL" id="CAKLDI010000002">
    <property type="protein sequence ID" value="CAH0535250.1"/>
    <property type="molecule type" value="Genomic_DNA"/>
</dbReference>
<comment type="cofactor">
    <cofactor evidence="1">
        <name>Zn(2+)</name>
        <dbReference type="ChEBI" id="CHEBI:29105"/>
    </cofactor>
</comment>
<dbReference type="Proteomes" id="UP000838672">
    <property type="component" value="Unassembled WGS sequence"/>
</dbReference>